<comment type="subcellular location">
    <subcellularLocation>
        <location evidence="4">Cell membrane</location>
    </subcellularLocation>
    <subcellularLocation>
        <location evidence="1">Membrane</location>
        <topology evidence="1">Multi-pass membrane protein</topology>
    </subcellularLocation>
</comment>
<dbReference type="Pfam" id="PF03323">
    <property type="entry name" value="GerA"/>
    <property type="match status" value="1"/>
</dbReference>
<proteinExistence type="inferred from homology"/>
<dbReference type="EMBL" id="JBHUNA010000007">
    <property type="protein sequence ID" value="MFD2760245.1"/>
    <property type="molecule type" value="Genomic_DNA"/>
</dbReference>
<comment type="caution">
    <text evidence="8">The sequence shown here is derived from an EMBL/GenBank/DDBJ whole genome shotgun (WGS) entry which is preliminary data.</text>
</comment>
<evidence type="ECO:0000256" key="6">
    <source>
        <dbReference type="SAM" id="MobiDB-lite"/>
    </source>
</evidence>
<dbReference type="InterPro" id="IPR050768">
    <property type="entry name" value="UPF0353/GerABKA_families"/>
</dbReference>
<sequence>MGLGSFFKRRQKQQSNKRPSIEFPDHLNKNLDKNLETIETMLEKPNDLVIRKFSLGQENHRCAVVFIDGLADKQQINSNVLKNLQLLSEKKELNHNRNELLNEIEKELVSTGDVERGKTLDEVSFALLYGSAILYLDGISQVLILDVKGWETRSIEEPITETLIRGPREGFIEDLRTNMMLIRRNIRDPNLRFQTHQVGRRSKKNLVVSYVEGIVHPDILKEVNRRLETIDLDDAPESGFIEQWIEDSFLSPFPQLSNTERPDKVATALLQGKIAIILDGTPFVLIAPVTLGNTLQSPEDYYERWLIGTFLRVLRYGAAFLAMFLPSLYIALVSYHQGMVPSKLAFSIAATREGVPFPAAIEAIIMGLTMELLREAGARLPKTIGQTIGIVGGLVIGDAAVQAGVVSPIMVIVVAVTAIASFSIPAYSVAISFRLVRFGFMLAAAFLGLYGIILVYIMINIHIVNLKSIGVPYSSPFAPSFFQDWKDLVLRAPITMRTKRPSYVQPDDDKSADKGEN</sequence>
<keyword evidence="3 4" id="KW-0472">Membrane</keyword>
<keyword evidence="9" id="KW-1185">Reference proteome</keyword>
<organism evidence="8 9">
    <name type="scientific">Lentibacillus juripiscarius</name>
    <dbReference type="NCBI Taxonomy" id="257446"/>
    <lineage>
        <taxon>Bacteria</taxon>
        <taxon>Bacillati</taxon>
        <taxon>Bacillota</taxon>
        <taxon>Bacilli</taxon>
        <taxon>Bacillales</taxon>
        <taxon>Bacillaceae</taxon>
        <taxon>Lentibacillus</taxon>
    </lineage>
</organism>
<evidence type="ECO:0000256" key="4">
    <source>
        <dbReference type="PIRNR" id="PIRNR005690"/>
    </source>
</evidence>
<accession>A0ABW5V3H5</accession>
<keyword evidence="5" id="KW-0175">Coiled coil</keyword>
<evidence type="ECO:0000256" key="3">
    <source>
        <dbReference type="ARBA" id="ARBA00023136"/>
    </source>
</evidence>
<evidence type="ECO:0000256" key="2">
    <source>
        <dbReference type="ARBA" id="ARBA00005278"/>
    </source>
</evidence>
<keyword evidence="7" id="KW-1133">Transmembrane helix</keyword>
<keyword evidence="7" id="KW-0812">Transmembrane</keyword>
<name>A0ABW5V3H5_9BACI</name>
<dbReference type="InterPro" id="IPR004995">
    <property type="entry name" value="Spore_Ger"/>
</dbReference>
<protein>
    <submittedName>
        <fullName evidence="8">Spore germination protein</fullName>
    </submittedName>
</protein>
<feature type="coiled-coil region" evidence="5">
    <location>
        <begin position="83"/>
        <end position="110"/>
    </location>
</feature>
<feature type="transmembrane region" description="Helical" evidence="7">
    <location>
        <begin position="385"/>
        <end position="403"/>
    </location>
</feature>
<feature type="transmembrane region" description="Helical" evidence="7">
    <location>
        <begin position="313"/>
        <end position="335"/>
    </location>
</feature>
<feature type="region of interest" description="Disordered" evidence="6">
    <location>
        <begin position="1"/>
        <end position="26"/>
    </location>
</feature>
<evidence type="ECO:0000256" key="1">
    <source>
        <dbReference type="ARBA" id="ARBA00004141"/>
    </source>
</evidence>
<dbReference type="PANTHER" id="PTHR22550:SF5">
    <property type="entry name" value="LEUCINE ZIPPER PROTEIN 4"/>
    <property type="match status" value="1"/>
</dbReference>
<evidence type="ECO:0000313" key="9">
    <source>
        <dbReference type="Proteomes" id="UP001597502"/>
    </source>
</evidence>
<evidence type="ECO:0000256" key="5">
    <source>
        <dbReference type="SAM" id="Coils"/>
    </source>
</evidence>
<dbReference type="PIRSF" id="PIRSF005690">
    <property type="entry name" value="GerBA"/>
    <property type="match status" value="1"/>
</dbReference>
<feature type="transmembrane region" description="Helical" evidence="7">
    <location>
        <begin position="438"/>
        <end position="459"/>
    </location>
</feature>
<comment type="similarity">
    <text evidence="2 4">Belongs to the GerABKA family.</text>
</comment>
<dbReference type="Proteomes" id="UP001597502">
    <property type="component" value="Unassembled WGS sequence"/>
</dbReference>
<evidence type="ECO:0000313" key="8">
    <source>
        <dbReference type="EMBL" id="MFD2760245.1"/>
    </source>
</evidence>
<dbReference type="RefSeq" id="WP_382391531.1">
    <property type="nucleotide sequence ID" value="NZ_JBHUNA010000007.1"/>
</dbReference>
<dbReference type="PANTHER" id="PTHR22550">
    <property type="entry name" value="SPORE GERMINATION PROTEIN"/>
    <property type="match status" value="1"/>
</dbReference>
<feature type="transmembrane region" description="Helical" evidence="7">
    <location>
        <begin position="409"/>
        <end position="431"/>
    </location>
</feature>
<reference evidence="9" key="1">
    <citation type="journal article" date="2019" name="Int. J. Syst. Evol. Microbiol.">
        <title>The Global Catalogue of Microorganisms (GCM) 10K type strain sequencing project: providing services to taxonomists for standard genome sequencing and annotation.</title>
        <authorList>
            <consortium name="The Broad Institute Genomics Platform"/>
            <consortium name="The Broad Institute Genome Sequencing Center for Infectious Disease"/>
            <person name="Wu L."/>
            <person name="Ma J."/>
        </authorList>
    </citation>
    <scope>NUCLEOTIDE SEQUENCE [LARGE SCALE GENOMIC DNA]</scope>
    <source>
        <strain evidence="9">TISTR 1535</strain>
    </source>
</reference>
<evidence type="ECO:0000256" key="7">
    <source>
        <dbReference type="SAM" id="Phobius"/>
    </source>
</evidence>
<gene>
    <name evidence="8" type="ORF">ACFSUO_04555</name>
</gene>